<dbReference type="AlphaFoldDB" id="A0A2A2GML4"/>
<accession>A0A2A2GML4</accession>
<sequence length="71" mass="7585">MIVVFPSGGDQDRIGRGRRALTIAAIMSAMVLPRVPDAGGGTIIQKLQRQDDPPRKAGHPVAMVHDATGRR</sequence>
<dbReference type="Proteomes" id="UP000218023">
    <property type="component" value="Unassembled WGS sequence"/>
</dbReference>
<name>A0A2A2GML4_9RHOB</name>
<comment type="caution">
    <text evidence="2">The sequence shown here is derived from an EMBL/GenBank/DDBJ whole genome shotgun (WGS) entry which is preliminary data.</text>
</comment>
<gene>
    <name evidence="2" type="ORF">CK240_04465</name>
</gene>
<organism evidence="2 3">
    <name type="scientific">Paracoccus salipaludis</name>
    <dbReference type="NCBI Taxonomy" id="2032623"/>
    <lineage>
        <taxon>Bacteria</taxon>
        <taxon>Pseudomonadati</taxon>
        <taxon>Pseudomonadota</taxon>
        <taxon>Alphaproteobacteria</taxon>
        <taxon>Rhodobacterales</taxon>
        <taxon>Paracoccaceae</taxon>
        <taxon>Paracoccus</taxon>
    </lineage>
</organism>
<proteinExistence type="predicted"/>
<evidence type="ECO:0000313" key="2">
    <source>
        <dbReference type="EMBL" id="PAU98430.1"/>
    </source>
</evidence>
<dbReference type="EMBL" id="NSJZ01000002">
    <property type="protein sequence ID" value="PAU98430.1"/>
    <property type="molecule type" value="Genomic_DNA"/>
</dbReference>
<protein>
    <submittedName>
        <fullName evidence="2">Uncharacterized protein</fullName>
    </submittedName>
</protein>
<dbReference type="RefSeq" id="WP_095639112.1">
    <property type="nucleotide sequence ID" value="NZ_NSJZ01000002.1"/>
</dbReference>
<feature type="region of interest" description="Disordered" evidence="1">
    <location>
        <begin position="49"/>
        <end position="71"/>
    </location>
</feature>
<keyword evidence="3" id="KW-1185">Reference proteome</keyword>
<evidence type="ECO:0000256" key="1">
    <source>
        <dbReference type="SAM" id="MobiDB-lite"/>
    </source>
</evidence>
<evidence type="ECO:0000313" key="3">
    <source>
        <dbReference type="Proteomes" id="UP000218023"/>
    </source>
</evidence>
<reference evidence="2 3" key="1">
    <citation type="submission" date="2017-09" db="EMBL/GenBank/DDBJ databases">
        <title>Paracoccus alkalisoli sp. nov., isolated from saline alkaline soil.</title>
        <authorList>
            <person name="Dong X."/>
            <person name="Zhang G."/>
        </authorList>
    </citation>
    <scope>NUCLEOTIDE SEQUENCE [LARGE SCALE GENOMIC DNA]</scope>
    <source>
        <strain evidence="2 3">WN007</strain>
    </source>
</reference>